<accession>A0A3B6D3V9</accession>
<organism evidence="3">
    <name type="scientific">Triticum aestivum</name>
    <name type="common">Wheat</name>
    <dbReference type="NCBI Taxonomy" id="4565"/>
    <lineage>
        <taxon>Eukaryota</taxon>
        <taxon>Viridiplantae</taxon>
        <taxon>Streptophyta</taxon>
        <taxon>Embryophyta</taxon>
        <taxon>Tracheophyta</taxon>
        <taxon>Spermatophyta</taxon>
        <taxon>Magnoliopsida</taxon>
        <taxon>Liliopsida</taxon>
        <taxon>Poales</taxon>
        <taxon>Poaceae</taxon>
        <taxon>BOP clade</taxon>
        <taxon>Pooideae</taxon>
        <taxon>Triticodae</taxon>
        <taxon>Triticeae</taxon>
        <taxon>Triticinae</taxon>
        <taxon>Triticum</taxon>
    </lineage>
</organism>
<dbReference type="PANTHER" id="PTHR38926:SF28">
    <property type="entry name" value="F-BOX PROTEIN SKIP19"/>
    <property type="match status" value="1"/>
</dbReference>
<dbReference type="FunFam" id="1.20.1280.50:FF:000037">
    <property type="entry name" value="F-box protein SKIP19"/>
    <property type="match status" value="1"/>
</dbReference>
<dbReference type="Gramene" id="TraesARI2D03G01100810.1">
    <property type="protein sequence ID" value="TraesARI2D03G01100810.1"/>
    <property type="gene ID" value="TraesARI2D03G01100810"/>
</dbReference>
<proteinExistence type="predicted"/>
<dbReference type="Gene3D" id="3.80.10.10">
    <property type="entry name" value="Ribonuclease Inhibitor"/>
    <property type="match status" value="1"/>
</dbReference>
<reference evidence="3" key="1">
    <citation type="submission" date="2018-08" db="EMBL/GenBank/DDBJ databases">
        <authorList>
            <person name="Rossello M."/>
        </authorList>
    </citation>
    <scope>NUCLEOTIDE SEQUENCE [LARGE SCALE GENOMIC DNA]</scope>
    <source>
        <strain evidence="3">cv. Chinese Spring</strain>
    </source>
</reference>
<feature type="domain" description="F-box" evidence="2">
    <location>
        <begin position="35"/>
        <end position="83"/>
    </location>
</feature>
<dbReference type="Gramene" id="TraesNOR2D03G01100020.1">
    <property type="protein sequence ID" value="TraesNOR2D03G01100020.1"/>
    <property type="gene ID" value="TraesNOR2D03G01100020"/>
</dbReference>
<dbReference type="Gramene" id="TraesCS2D03G0020100.1">
    <property type="protein sequence ID" value="TraesCS2D03G0020100.1.CDS"/>
    <property type="gene ID" value="TraesCS2D03G0020100"/>
</dbReference>
<dbReference type="Gramene" id="TraesLDM2D03G01086250.1">
    <property type="protein sequence ID" value="TraesLDM2D03G01086250.1"/>
    <property type="gene ID" value="TraesLDM2D03G01086250"/>
</dbReference>
<dbReference type="GO" id="GO:1905761">
    <property type="term" value="F:SCF ubiquitin ligase complex binding"/>
    <property type="evidence" value="ECO:0000318"/>
    <property type="project" value="GO_Central"/>
</dbReference>
<dbReference type="Proteomes" id="UP000019116">
    <property type="component" value="Chromosome 2D"/>
</dbReference>
<feature type="region of interest" description="Disordered" evidence="1">
    <location>
        <begin position="288"/>
        <end position="310"/>
    </location>
</feature>
<dbReference type="Gramene" id="TraesSYM2D03G01099420.1">
    <property type="protein sequence ID" value="TraesSYM2D03G01099420.1"/>
    <property type="gene ID" value="TraesSYM2D03G01099420"/>
</dbReference>
<dbReference type="InterPro" id="IPR001810">
    <property type="entry name" value="F-box_dom"/>
</dbReference>
<dbReference type="STRING" id="4565.A0A3B6D3V9"/>
<dbReference type="Gramene" id="TraesSTA2D03G01073610.1">
    <property type="protein sequence ID" value="TraesSTA2D03G01073610.1"/>
    <property type="gene ID" value="TraesSTA2D03G01073610"/>
</dbReference>
<evidence type="ECO:0000313" key="4">
    <source>
        <dbReference type="Proteomes" id="UP000019116"/>
    </source>
</evidence>
<dbReference type="Pfam" id="PF12937">
    <property type="entry name" value="F-box-like"/>
    <property type="match status" value="1"/>
</dbReference>
<dbReference type="Gene3D" id="1.20.1280.50">
    <property type="match status" value="1"/>
</dbReference>
<dbReference type="InterPro" id="IPR032675">
    <property type="entry name" value="LRR_dom_sf"/>
</dbReference>
<dbReference type="Gramene" id="TraesWEE_scaffold_120857_01G000100.1">
    <property type="protein sequence ID" value="TraesWEE_scaffold_120857_01G000100.1"/>
    <property type="gene ID" value="TraesWEE_scaffold_120857_01G000100"/>
</dbReference>
<dbReference type="Gramene" id="TraesMAC2D03G01083860.1">
    <property type="protein sequence ID" value="TraesMAC2D03G01083860.1"/>
    <property type="gene ID" value="TraesMAC2D03G01083860"/>
</dbReference>
<keyword evidence="4" id="KW-1185">Reference proteome</keyword>
<dbReference type="Gramene" id="TraesPARA_EIv1.0_0626170.1">
    <property type="protein sequence ID" value="TraesPARA_EIv1.0_0626170.1.CDS"/>
    <property type="gene ID" value="TraesPARA_EIv1.0_0626170"/>
</dbReference>
<name>A0A3B6D3V9_WHEAT</name>
<feature type="compositionally biased region" description="Polar residues" evidence="1">
    <location>
        <begin position="1"/>
        <end position="10"/>
    </location>
</feature>
<sequence length="318" mass="36141">MATPSPSSSLLLEGRPPGLWPPPEWKKKTKPQAVTRDWADLPRDALLLVLEKLHQVDVLRGPELVCRPWHLAARDEPSLWRRIDLRLSHLPDPSSVWRFHEMGCAAVRRSRGSCEAVYSEGAIDEEAISLLVESAHLLKSLRLINCIWINDRICYNISHLVMLEELEISNCGVRKFSSTCFAVGYSCPHLKRFRLSSSCFIKRPVWGAVDCEVEGITRMRGLRSLQLFAQTISTTGLAAILDSCVQLDSLDIRHCFHVEMGDELMSRCSKFEILRLPHDSTDDYDLEFSAPDMSTESPRPRRMRNYGDEGGAFLEDVY</sequence>
<dbReference type="SUPFAM" id="SSF52047">
    <property type="entry name" value="RNI-like"/>
    <property type="match status" value="1"/>
</dbReference>
<evidence type="ECO:0000259" key="2">
    <source>
        <dbReference type="PROSITE" id="PS50181"/>
    </source>
</evidence>
<reference evidence="3" key="2">
    <citation type="submission" date="2018-10" db="UniProtKB">
        <authorList>
            <consortium name="EnsemblPlants"/>
        </authorList>
    </citation>
    <scope>IDENTIFICATION</scope>
</reference>
<dbReference type="Gramene" id="TraesCLE_scaffold_035552_01G000200.1">
    <property type="protein sequence ID" value="TraesCLE_scaffold_035552_01G000200.1"/>
    <property type="gene ID" value="TraesCLE_scaffold_035552_01G000200"/>
</dbReference>
<dbReference type="Gramene" id="TraesLAC2D03G01037100.1">
    <property type="protein sequence ID" value="TraesLAC2D03G01037100.1"/>
    <property type="gene ID" value="TraesLAC2D03G01037100"/>
</dbReference>
<dbReference type="Gramene" id="TraesJAG2D03G01088680.1">
    <property type="protein sequence ID" value="TraesJAG2D03G01088680.1"/>
    <property type="gene ID" value="TraesJAG2D03G01088680"/>
</dbReference>
<dbReference type="OMA" id="ISCERIT"/>
<dbReference type="EnsemblPlants" id="TraesCS2D02G011000.1">
    <property type="protein sequence ID" value="TraesCS2D02G011000.1"/>
    <property type="gene ID" value="TraesCS2D02G011000"/>
</dbReference>
<feature type="region of interest" description="Disordered" evidence="1">
    <location>
        <begin position="1"/>
        <end position="27"/>
    </location>
</feature>
<dbReference type="InterPro" id="IPR036047">
    <property type="entry name" value="F-box-like_dom_sf"/>
</dbReference>
<evidence type="ECO:0000256" key="1">
    <source>
        <dbReference type="SAM" id="MobiDB-lite"/>
    </source>
</evidence>
<dbReference type="OrthoDB" id="1929062at2759"/>
<protein>
    <recommendedName>
        <fullName evidence="2">F-box domain-containing protein</fullName>
    </recommendedName>
</protein>
<dbReference type="AlphaFoldDB" id="A0A3B6D3V9"/>
<dbReference type="PANTHER" id="PTHR38926">
    <property type="entry name" value="F-BOX DOMAIN CONTAINING PROTEIN, EXPRESSED"/>
    <property type="match status" value="1"/>
</dbReference>
<dbReference type="Gramene" id="TraesCS2D02G011000.1">
    <property type="protein sequence ID" value="TraesCS2D02G011000.1"/>
    <property type="gene ID" value="TraesCS2D02G011000"/>
</dbReference>
<dbReference type="SUPFAM" id="SSF81383">
    <property type="entry name" value="F-box domain"/>
    <property type="match status" value="1"/>
</dbReference>
<evidence type="ECO:0000313" key="3">
    <source>
        <dbReference type="EnsemblPlants" id="TraesCS2D02G011000.1"/>
    </source>
</evidence>
<dbReference type="SMR" id="A0A3B6D3V9"/>
<dbReference type="Gramene" id="TraesROB_scaffold_107647_01G000100.1">
    <property type="protein sequence ID" value="TraesROB_scaffold_107647_01G000100.1"/>
    <property type="gene ID" value="TraesROB_scaffold_107647_01G000100"/>
</dbReference>
<dbReference type="Gramene" id="TraesCAD_scaffold_118397_01G000300.1">
    <property type="protein sequence ID" value="TraesCAD_scaffold_118397_01G000300.1"/>
    <property type="gene ID" value="TraesCAD_scaffold_118397_01G000300"/>
</dbReference>
<dbReference type="Gramene" id="TraesJUL2D03G01089450.1">
    <property type="protein sequence ID" value="TraesJUL2D03G01089450.1"/>
    <property type="gene ID" value="TraesJUL2D03G01089450"/>
</dbReference>
<dbReference type="PROSITE" id="PS50181">
    <property type="entry name" value="FBOX"/>
    <property type="match status" value="1"/>
</dbReference>